<dbReference type="EMBL" id="JAGYWB010000010">
    <property type="protein sequence ID" value="KAI0507199.1"/>
    <property type="molecule type" value="Genomic_DNA"/>
</dbReference>
<sequence>MKKKSLNTEPVKEHKKNNEYKTLSLNHRRRRVSGESKKLPWSDGLMVLARRIGKVVDFGEREMSGSEQPAMGWNRL</sequence>
<reference evidence="2" key="1">
    <citation type="journal article" date="2022" name="Front. Genet.">
        <title>Chromosome-Scale Assembly of the Dendrobium nobile Genome Provides Insights Into the Molecular Mechanism of the Biosynthesis of the Medicinal Active Ingredient of Dendrobium.</title>
        <authorList>
            <person name="Xu Q."/>
            <person name="Niu S.-C."/>
            <person name="Li K.-L."/>
            <person name="Zheng P.-J."/>
            <person name="Zhang X.-J."/>
            <person name="Jia Y."/>
            <person name="Liu Y."/>
            <person name="Niu Y.-X."/>
            <person name="Yu L.-H."/>
            <person name="Chen D.-F."/>
            <person name="Zhang G.-Q."/>
        </authorList>
    </citation>
    <scope>NUCLEOTIDE SEQUENCE</scope>
    <source>
        <tissue evidence="2">Leaf</tissue>
    </source>
</reference>
<protein>
    <submittedName>
        <fullName evidence="2">Uncharacterized protein</fullName>
    </submittedName>
</protein>
<evidence type="ECO:0000313" key="2">
    <source>
        <dbReference type="EMBL" id="KAI0507199.1"/>
    </source>
</evidence>
<dbReference type="Proteomes" id="UP000829196">
    <property type="component" value="Unassembled WGS sequence"/>
</dbReference>
<comment type="caution">
    <text evidence="2">The sequence shown here is derived from an EMBL/GenBank/DDBJ whole genome shotgun (WGS) entry which is preliminary data.</text>
</comment>
<keyword evidence="3" id="KW-1185">Reference proteome</keyword>
<accession>A0A8T3BCS1</accession>
<proteinExistence type="predicted"/>
<feature type="region of interest" description="Disordered" evidence="1">
    <location>
        <begin position="1"/>
        <end position="21"/>
    </location>
</feature>
<organism evidence="2 3">
    <name type="scientific">Dendrobium nobile</name>
    <name type="common">Orchid</name>
    <dbReference type="NCBI Taxonomy" id="94219"/>
    <lineage>
        <taxon>Eukaryota</taxon>
        <taxon>Viridiplantae</taxon>
        <taxon>Streptophyta</taxon>
        <taxon>Embryophyta</taxon>
        <taxon>Tracheophyta</taxon>
        <taxon>Spermatophyta</taxon>
        <taxon>Magnoliopsida</taxon>
        <taxon>Liliopsida</taxon>
        <taxon>Asparagales</taxon>
        <taxon>Orchidaceae</taxon>
        <taxon>Epidendroideae</taxon>
        <taxon>Malaxideae</taxon>
        <taxon>Dendrobiinae</taxon>
        <taxon>Dendrobium</taxon>
    </lineage>
</organism>
<name>A0A8T3BCS1_DENNO</name>
<evidence type="ECO:0000256" key="1">
    <source>
        <dbReference type="SAM" id="MobiDB-lite"/>
    </source>
</evidence>
<gene>
    <name evidence="2" type="ORF">KFK09_013320</name>
</gene>
<feature type="compositionally biased region" description="Basic and acidic residues" evidence="1">
    <location>
        <begin position="10"/>
        <end position="19"/>
    </location>
</feature>
<evidence type="ECO:0000313" key="3">
    <source>
        <dbReference type="Proteomes" id="UP000829196"/>
    </source>
</evidence>
<dbReference type="AlphaFoldDB" id="A0A8T3BCS1"/>